<evidence type="ECO:0000313" key="3">
    <source>
        <dbReference type="Proteomes" id="UP000007755"/>
    </source>
</evidence>
<evidence type="ECO:0000313" key="2">
    <source>
        <dbReference type="EMBL" id="EGI67657.1"/>
    </source>
</evidence>
<dbReference type="OrthoDB" id="6365676at2759"/>
<name>F4WDP4_ACREC</name>
<sequence>MYKIRVHDKSLNISIDRLKPAYTLEDTTSKAPTAIKSGRQSKPPVRFNNTLTCTSEHVYNQCGTYLTKLERIPRRLKVPTGRRVIATQQQRRRPVAVAATRQRKSSTVSQKSDSSLQSRPETEATRTTAKLLQLRASISVDNSFLVALRRLPIVQNEIIHHETEHRRQESYTTNLIGCTQYELMYIKVVHKITNSQIPQVAQIIMPSGQIQQVQIVSLPQLQNLQINIRCNSQKIDVQTLSSLTRPPETVEGDIKVTNIDASQLTSGQVIRIPATRSAQPTVQPITITGTQGQQLAYSCVRISKFDHATR</sequence>
<dbReference type="AlphaFoldDB" id="F4WDP4"/>
<reference evidence="2" key="1">
    <citation type="submission" date="2011-02" db="EMBL/GenBank/DDBJ databases">
        <title>The genome of the leaf-cutting ant Acromyrmex echinatior suggests key adaptations to social evolution and fungus farming.</title>
        <authorList>
            <person name="Nygaard S."/>
            <person name="Zhang G."/>
        </authorList>
    </citation>
    <scope>NUCLEOTIDE SEQUENCE</scope>
</reference>
<proteinExistence type="predicted"/>
<organism evidence="3">
    <name type="scientific">Acromyrmex echinatior</name>
    <name type="common">Panamanian leafcutter ant</name>
    <name type="synonym">Acromyrmex octospinosus echinatior</name>
    <dbReference type="NCBI Taxonomy" id="103372"/>
    <lineage>
        <taxon>Eukaryota</taxon>
        <taxon>Metazoa</taxon>
        <taxon>Ecdysozoa</taxon>
        <taxon>Arthropoda</taxon>
        <taxon>Hexapoda</taxon>
        <taxon>Insecta</taxon>
        <taxon>Pterygota</taxon>
        <taxon>Neoptera</taxon>
        <taxon>Endopterygota</taxon>
        <taxon>Hymenoptera</taxon>
        <taxon>Apocrita</taxon>
        <taxon>Aculeata</taxon>
        <taxon>Formicoidea</taxon>
        <taxon>Formicidae</taxon>
        <taxon>Myrmicinae</taxon>
        <taxon>Acromyrmex</taxon>
    </lineage>
</organism>
<dbReference type="Proteomes" id="UP000007755">
    <property type="component" value="Unassembled WGS sequence"/>
</dbReference>
<feature type="region of interest" description="Disordered" evidence="1">
    <location>
        <begin position="81"/>
        <end position="124"/>
    </location>
</feature>
<gene>
    <name evidence="2" type="ORF">G5I_03700</name>
</gene>
<accession>F4WDP4</accession>
<dbReference type="EMBL" id="GL888090">
    <property type="protein sequence ID" value="EGI67657.1"/>
    <property type="molecule type" value="Genomic_DNA"/>
</dbReference>
<feature type="compositionally biased region" description="Low complexity" evidence="1">
    <location>
        <begin position="105"/>
        <end position="118"/>
    </location>
</feature>
<dbReference type="InParanoid" id="F4WDP4"/>
<evidence type="ECO:0000256" key="1">
    <source>
        <dbReference type="SAM" id="MobiDB-lite"/>
    </source>
</evidence>
<protein>
    <submittedName>
        <fullName evidence="2">Uncharacterized protein</fullName>
    </submittedName>
</protein>
<keyword evidence="3" id="KW-1185">Reference proteome</keyword>